<sequence>MTSLVLFLSQFKNGKTGRALPTHFVLYYFRKGKNASQAQKKLCAVYGDEALKERQCRNWFERFRSGDFSLKNAQRSGRPVEVDETHIKAIIDSDRHSTTRDIAEKLNVSHTCIEKKLKTLTVMSRNLIYGSLTS</sequence>
<evidence type="ECO:0000259" key="1">
    <source>
        <dbReference type="Pfam" id="PF17906"/>
    </source>
</evidence>
<dbReference type="Pfam" id="PF17906">
    <property type="entry name" value="HTH_48"/>
    <property type="match status" value="1"/>
</dbReference>
<dbReference type="InterPro" id="IPR041426">
    <property type="entry name" value="Mos1_HTH"/>
</dbReference>
<comment type="caution">
    <text evidence="2">The sequence shown here is derived from an EMBL/GenBank/DDBJ whole genome shotgun (WGS) entry which is preliminary data.</text>
</comment>
<gene>
    <name evidence="2" type="ORF">K0M31_002485</name>
</gene>
<dbReference type="GO" id="GO:0042800">
    <property type="term" value="F:histone H3K4 methyltransferase activity"/>
    <property type="evidence" value="ECO:0007669"/>
    <property type="project" value="TreeGrafter"/>
</dbReference>
<dbReference type="PANTHER" id="PTHR46060">
    <property type="entry name" value="MARINER MOS1 TRANSPOSASE-LIKE PROTEIN"/>
    <property type="match status" value="1"/>
</dbReference>
<dbReference type="GO" id="GO:0044774">
    <property type="term" value="P:mitotic DNA integrity checkpoint signaling"/>
    <property type="evidence" value="ECO:0007669"/>
    <property type="project" value="TreeGrafter"/>
</dbReference>
<dbReference type="GO" id="GO:0031297">
    <property type="term" value="P:replication fork processing"/>
    <property type="evidence" value="ECO:0007669"/>
    <property type="project" value="TreeGrafter"/>
</dbReference>
<organism evidence="2 3">
    <name type="scientific">Melipona bicolor</name>
    <dbReference type="NCBI Taxonomy" id="60889"/>
    <lineage>
        <taxon>Eukaryota</taxon>
        <taxon>Metazoa</taxon>
        <taxon>Ecdysozoa</taxon>
        <taxon>Arthropoda</taxon>
        <taxon>Hexapoda</taxon>
        <taxon>Insecta</taxon>
        <taxon>Pterygota</taxon>
        <taxon>Neoptera</taxon>
        <taxon>Endopterygota</taxon>
        <taxon>Hymenoptera</taxon>
        <taxon>Apocrita</taxon>
        <taxon>Aculeata</taxon>
        <taxon>Apoidea</taxon>
        <taxon>Anthophila</taxon>
        <taxon>Apidae</taxon>
        <taxon>Melipona</taxon>
    </lineage>
</organism>
<name>A0AA40GI91_9HYME</name>
<dbReference type="GO" id="GO:0005634">
    <property type="term" value="C:nucleus"/>
    <property type="evidence" value="ECO:0007669"/>
    <property type="project" value="TreeGrafter"/>
</dbReference>
<dbReference type="GO" id="GO:0000014">
    <property type="term" value="F:single-stranded DNA endodeoxyribonuclease activity"/>
    <property type="evidence" value="ECO:0007669"/>
    <property type="project" value="TreeGrafter"/>
</dbReference>
<dbReference type="GO" id="GO:0000793">
    <property type="term" value="C:condensed chromosome"/>
    <property type="evidence" value="ECO:0007669"/>
    <property type="project" value="TreeGrafter"/>
</dbReference>
<dbReference type="AlphaFoldDB" id="A0AA40GI91"/>
<evidence type="ECO:0000313" key="2">
    <source>
        <dbReference type="EMBL" id="KAK1137994.1"/>
    </source>
</evidence>
<dbReference type="PANTHER" id="PTHR46060:SF2">
    <property type="entry name" value="HISTONE-LYSINE N-METHYLTRANSFERASE SETMAR"/>
    <property type="match status" value="1"/>
</dbReference>
<dbReference type="GO" id="GO:0003697">
    <property type="term" value="F:single-stranded DNA binding"/>
    <property type="evidence" value="ECO:0007669"/>
    <property type="project" value="TreeGrafter"/>
</dbReference>
<accession>A0AA40GI91</accession>
<dbReference type="GO" id="GO:0006303">
    <property type="term" value="P:double-strand break repair via nonhomologous end joining"/>
    <property type="evidence" value="ECO:0007669"/>
    <property type="project" value="TreeGrafter"/>
</dbReference>
<dbReference type="Gene3D" id="1.10.10.1450">
    <property type="match status" value="1"/>
</dbReference>
<reference evidence="2" key="1">
    <citation type="submission" date="2021-10" db="EMBL/GenBank/DDBJ databases">
        <title>Melipona bicolor Genome sequencing and assembly.</title>
        <authorList>
            <person name="Araujo N.S."/>
            <person name="Arias M.C."/>
        </authorList>
    </citation>
    <scope>NUCLEOTIDE SEQUENCE</scope>
    <source>
        <strain evidence="2">USP_2M_L1-L4_2017</strain>
        <tissue evidence="2">Whole body</tissue>
    </source>
</reference>
<dbReference type="InterPro" id="IPR052709">
    <property type="entry name" value="Transposase-MT_Hybrid"/>
</dbReference>
<feature type="domain" description="Mos1 transposase HTH" evidence="1">
    <location>
        <begin position="23"/>
        <end position="67"/>
    </location>
</feature>
<dbReference type="GO" id="GO:0046975">
    <property type="term" value="F:histone H3K36 methyltransferase activity"/>
    <property type="evidence" value="ECO:0007669"/>
    <property type="project" value="TreeGrafter"/>
</dbReference>
<dbReference type="GO" id="GO:0044547">
    <property type="term" value="F:DNA topoisomerase binding"/>
    <property type="evidence" value="ECO:0007669"/>
    <property type="project" value="TreeGrafter"/>
</dbReference>
<evidence type="ECO:0000313" key="3">
    <source>
        <dbReference type="Proteomes" id="UP001177670"/>
    </source>
</evidence>
<dbReference type="GO" id="GO:0000729">
    <property type="term" value="P:DNA double-strand break processing"/>
    <property type="evidence" value="ECO:0007669"/>
    <property type="project" value="TreeGrafter"/>
</dbReference>
<dbReference type="GO" id="GO:0015074">
    <property type="term" value="P:DNA integration"/>
    <property type="evidence" value="ECO:0007669"/>
    <property type="project" value="TreeGrafter"/>
</dbReference>
<dbReference type="EMBL" id="JAHYIQ010000001">
    <property type="protein sequence ID" value="KAK1137994.1"/>
    <property type="molecule type" value="Genomic_DNA"/>
</dbReference>
<dbReference type="GO" id="GO:0035861">
    <property type="term" value="C:site of double-strand break"/>
    <property type="evidence" value="ECO:0007669"/>
    <property type="project" value="TreeGrafter"/>
</dbReference>
<protein>
    <recommendedName>
        <fullName evidence="1">Mos1 transposase HTH domain-containing protein</fullName>
    </recommendedName>
</protein>
<dbReference type="GO" id="GO:0003690">
    <property type="term" value="F:double-stranded DNA binding"/>
    <property type="evidence" value="ECO:0007669"/>
    <property type="project" value="TreeGrafter"/>
</dbReference>
<keyword evidence="3" id="KW-1185">Reference proteome</keyword>
<dbReference type="Proteomes" id="UP001177670">
    <property type="component" value="Unassembled WGS sequence"/>
</dbReference>
<proteinExistence type="predicted"/>